<dbReference type="EMBL" id="JAJSPL020000039">
    <property type="protein sequence ID" value="KAK7735293.1"/>
    <property type="molecule type" value="Genomic_DNA"/>
</dbReference>
<dbReference type="AlphaFoldDB" id="A0AAN9YCY7"/>
<dbReference type="InterPro" id="IPR045030">
    <property type="entry name" value="LYSM1-4"/>
</dbReference>
<dbReference type="PANTHER" id="PTHR20932:SF31">
    <property type="entry name" value="RING-TYPE DOMAIN-CONTAINING PROTEIN"/>
    <property type="match status" value="1"/>
</dbReference>
<sequence>MKISLSSILPGQASEACCTCASILSEVPRYNPETEKPYPADRRIASDPSSNPLPQGLREPPSYETATSTTSVNDDVKAPYTEGDQQQREEVVVEEEEAAHPPPYTSTTAPTPTTPQQQFHPQDTKSAPAEDTLHFVHPSEDTIPTLSIRYNVPAHVLRRHNRLTSDHLLSARRTVLIPGAYYPSGVSLRPRPAAGEEEEARRGKVRRWMVACRCADYDVAELYLAQSGYDLDGAVGRFLDDERWEREHPQRMLDGSGKGKGKGKDKGKGSGGGVWAGLRQPFLRRQ</sequence>
<protein>
    <recommendedName>
        <fullName evidence="4">LysM domain-containing protein</fullName>
    </recommendedName>
</protein>
<evidence type="ECO:0000313" key="2">
    <source>
        <dbReference type="EMBL" id="KAK7735293.1"/>
    </source>
</evidence>
<feature type="region of interest" description="Disordered" evidence="1">
    <location>
        <begin position="246"/>
        <end position="286"/>
    </location>
</feature>
<dbReference type="Proteomes" id="UP001320245">
    <property type="component" value="Unassembled WGS sequence"/>
</dbReference>
<gene>
    <name evidence="2" type="ORF">SLS53_007524</name>
</gene>
<evidence type="ECO:0000256" key="1">
    <source>
        <dbReference type="SAM" id="MobiDB-lite"/>
    </source>
</evidence>
<feature type="compositionally biased region" description="Polar residues" evidence="1">
    <location>
        <begin position="64"/>
        <end position="73"/>
    </location>
</feature>
<dbReference type="PANTHER" id="PTHR20932">
    <property type="entry name" value="LYSM AND PUTATIVE PEPTIDOGLYCAN-BINDING DOMAIN-CONTAINING PROTEIN"/>
    <property type="match status" value="1"/>
</dbReference>
<accession>A0AAN9YCY7</accession>
<comment type="caution">
    <text evidence="2">The sequence shown here is derived from an EMBL/GenBank/DDBJ whole genome shotgun (WGS) entry which is preliminary data.</text>
</comment>
<keyword evidence="3" id="KW-1185">Reference proteome</keyword>
<feature type="compositionally biased region" description="Basic and acidic residues" evidence="1">
    <location>
        <begin position="32"/>
        <end position="45"/>
    </location>
</feature>
<feature type="compositionally biased region" description="Low complexity" evidence="1">
    <location>
        <begin position="105"/>
        <end position="121"/>
    </location>
</feature>
<evidence type="ECO:0000313" key="3">
    <source>
        <dbReference type="Proteomes" id="UP001320245"/>
    </source>
</evidence>
<evidence type="ECO:0008006" key="4">
    <source>
        <dbReference type="Google" id="ProtNLM"/>
    </source>
</evidence>
<organism evidence="2 3">
    <name type="scientific">Cytospora paraplurivora</name>
    <dbReference type="NCBI Taxonomy" id="2898453"/>
    <lineage>
        <taxon>Eukaryota</taxon>
        <taxon>Fungi</taxon>
        <taxon>Dikarya</taxon>
        <taxon>Ascomycota</taxon>
        <taxon>Pezizomycotina</taxon>
        <taxon>Sordariomycetes</taxon>
        <taxon>Sordariomycetidae</taxon>
        <taxon>Diaporthales</taxon>
        <taxon>Cytosporaceae</taxon>
        <taxon>Cytospora</taxon>
    </lineage>
</organism>
<feature type="region of interest" description="Disordered" evidence="1">
    <location>
        <begin position="25"/>
        <end position="125"/>
    </location>
</feature>
<name>A0AAN9YCY7_9PEZI</name>
<proteinExistence type="predicted"/>
<reference evidence="2 3" key="1">
    <citation type="journal article" date="2023" name="PLoS ONE">
        <title>Cytospora paraplurivora sp. nov. isolated from orchards with fruit tree decline syndrome in Ontario, Canada.</title>
        <authorList>
            <person name="Ilyukhin E."/>
            <person name="Nguyen H.D.T."/>
            <person name="Castle A.J."/>
            <person name="Ellouze W."/>
        </authorList>
    </citation>
    <scope>NUCLEOTIDE SEQUENCE [LARGE SCALE GENOMIC DNA]</scope>
    <source>
        <strain evidence="2 3">FDS-564</strain>
    </source>
</reference>